<dbReference type="Proteomes" id="UP001055286">
    <property type="component" value="Unassembled WGS sequence"/>
</dbReference>
<protein>
    <submittedName>
        <fullName evidence="1">Uncharacterized protein</fullName>
    </submittedName>
</protein>
<reference evidence="1" key="1">
    <citation type="journal article" date="2016" name="Front. Microbiol.">
        <title>Genome Sequence of the Piezophilic, Mesophilic Sulfate-Reducing Bacterium Desulfovibrio indicus J2T.</title>
        <authorList>
            <person name="Cao J."/>
            <person name="Maignien L."/>
            <person name="Shao Z."/>
            <person name="Alain K."/>
            <person name="Jebbar M."/>
        </authorList>
    </citation>
    <scope>NUCLEOTIDE SEQUENCE</scope>
    <source>
        <strain evidence="1">JCM 32048</strain>
    </source>
</reference>
<organism evidence="1 2">
    <name type="scientific">Methylobacterium frigidaeris</name>
    <dbReference type="NCBI Taxonomy" id="2038277"/>
    <lineage>
        <taxon>Bacteria</taxon>
        <taxon>Pseudomonadati</taxon>
        <taxon>Pseudomonadota</taxon>
        <taxon>Alphaproteobacteria</taxon>
        <taxon>Hyphomicrobiales</taxon>
        <taxon>Methylobacteriaceae</taxon>
        <taxon>Methylobacterium</taxon>
    </lineage>
</organism>
<comment type="caution">
    <text evidence="1">The sequence shown here is derived from an EMBL/GenBank/DDBJ whole genome shotgun (WGS) entry which is preliminary data.</text>
</comment>
<reference evidence="1" key="2">
    <citation type="submission" date="2021-08" db="EMBL/GenBank/DDBJ databases">
        <authorList>
            <person name="Tani A."/>
            <person name="Ola A."/>
            <person name="Ogura Y."/>
            <person name="Katsura K."/>
            <person name="Hayashi T."/>
        </authorList>
    </citation>
    <scope>NUCLEOTIDE SEQUENCE</scope>
    <source>
        <strain evidence="1">JCM 32048</strain>
    </source>
</reference>
<gene>
    <name evidence="1" type="ORF">MPEAHAMD_6431</name>
</gene>
<keyword evidence="2" id="KW-1185">Reference proteome</keyword>
<sequence length="94" mass="11188">MSPMKIYTCCYYPTLSTGDNLRWMDVPRSYVIRCGLPVPWEDKCKQPRRVPNVVFEQWLAANNYILVTPANDAIFKVVFPLWAKGDFMLRLRWW</sequence>
<dbReference type="EMBL" id="BPQJ01000058">
    <property type="protein sequence ID" value="GJD66234.1"/>
    <property type="molecule type" value="Genomic_DNA"/>
</dbReference>
<proteinExistence type="predicted"/>
<dbReference type="AlphaFoldDB" id="A0AA37M8K7"/>
<evidence type="ECO:0000313" key="2">
    <source>
        <dbReference type="Proteomes" id="UP001055286"/>
    </source>
</evidence>
<evidence type="ECO:0000313" key="1">
    <source>
        <dbReference type="EMBL" id="GJD66234.1"/>
    </source>
</evidence>
<accession>A0AA37M8K7</accession>
<name>A0AA37M8K7_9HYPH</name>